<feature type="domain" description="Peptidase M14" evidence="12">
    <location>
        <begin position="871"/>
        <end position="1144"/>
    </location>
</feature>
<keyword evidence="11" id="KW-0812">Transmembrane</keyword>
<evidence type="ECO:0000256" key="10">
    <source>
        <dbReference type="SAM" id="MobiDB-lite"/>
    </source>
</evidence>
<dbReference type="PANTHER" id="PTHR11532:SF73">
    <property type="entry name" value="CARBOXYPEPTIDASE D"/>
    <property type="match status" value="1"/>
</dbReference>
<evidence type="ECO:0000256" key="8">
    <source>
        <dbReference type="ARBA" id="ARBA00023180"/>
    </source>
</evidence>
<feature type="region of interest" description="Disordered" evidence="10">
    <location>
        <begin position="414"/>
        <end position="436"/>
    </location>
</feature>
<dbReference type="SUPFAM" id="SSF49464">
    <property type="entry name" value="Carboxypeptidase regulatory domain-like"/>
    <property type="match status" value="4"/>
</dbReference>
<dbReference type="PROSITE" id="PS00132">
    <property type="entry name" value="CARBOXYPEPT_ZN_1"/>
    <property type="match status" value="3"/>
</dbReference>
<dbReference type="SUPFAM" id="SSF53187">
    <property type="entry name" value="Zn-dependent exopeptidases"/>
    <property type="match status" value="4"/>
</dbReference>
<evidence type="ECO:0000256" key="7">
    <source>
        <dbReference type="ARBA" id="ARBA00022833"/>
    </source>
</evidence>
<evidence type="ECO:0000313" key="14">
    <source>
        <dbReference type="Proteomes" id="UP001347796"/>
    </source>
</evidence>
<keyword evidence="14" id="KW-1185">Reference proteome</keyword>
<keyword evidence="7" id="KW-0862">Zinc</keyword>
<dbReference type="EMBL" id="JAZGQO010000002">
    <property type="protein sequence ID" value="KAK6192241.1"/>
    <property type="molecule type" value="Genomic_DNA"/>
</dbReference>
<dbReference type="PANTHER" id="PTHR11532">
    <property type="entry name" value="PROTEASE M14 CARBOXYPEPTIDASE"/>
    <property type="match status" value="1"/>
</dbReference>
<dbReference type="Pfam" id="PF13620">
    <property type="entry name" value="CarboxypepD_reg"/>
    <property type="match status" value="4"/>
</dbReference>
<evidence type="ECO:0000256" key="1">
    <source>
        <dbReference type="ARBA" id="ARBA00001947"/>
    </source>
</evidence>
<evidence type="ECO:0000256" key="2">
    <source>
        <dbReference type="ARBA" id="ARBA00005988"/>
    </source>
</evidence>
<dbReference type="PROSITE" id="PS52035">
    <property type="entry name" value="PEPTIDASE_M14"/>
    <property type="match status" value="4"/>
</dbReference>
<feature type="domain" description="Peptidase M14" evidence="12">
    <location>
        <begin position="45"/>
        <end position="334"/>
    </location>
</feature>
<feature type="domain" description="Peptidase M14" evidence="12">
    <location>
        <begin position="1229"/>
        <end position="1493"/>
    </location>
</feature>
<dbReference type="GO" id="GO:0006518">
    <property type="term" value="P:peptide metabolic process"/>
    <property type="evidence" value="ECO:0007669"/>
    <property type="project" value="TreeGrafter"/>
</dbReference>
<accession>A0AAN8K8H4</accession>
<dbReference type="Pfam" id="PF00246">
    <property type="entry name" value="Peptidase_M14"/>
    <property type="match status" value="5"/>
</dbReference>
<dbReference type="GO" id="GO:0008270">
    <property type="term" value="F:zinc ion binding"/>
    <property type="evidence" value="ECO:0007669"/>
    <property type="project" value="InterPro"/>
</dbReference>
<dbReference type="InterPro" id="IPR057247">
    <property type="entry name" value="CARBOXYPEPT_ZN_2"/>
</dbReference>
<dbReference type="InterPro" id="IPR008969">
    <property type="entry name" value="CarboxyPept-like_regulatory"/>
</dbReference>
<keyword evidence="6" id="KW-0378">Hydrolase</keyword>
<evidence type="ECO:0000256" key="4">
    <source>
        <dbReference type="ARBA" id="ARBA00022670"/>
    </source>
</evidence>
<evidence type="ECO:0000259" key="12">
    <source>
        <dbReference type="PROSITE" id="PS52035"/>
    </source>
</evidence>
<dbReference type="GO" id="GO:0004181">
    <property type="term" value="F:metallocarboxypeptidase activity"/>
    <property type="evidence" value="ECO:0007669"/>
    <property type="project" value="InterPro"/>
</dbReference>
<dbReference type="CDD" id="cd11308">
    <property type="entry name" value="Peptidase_M14NE-CP-C_like"/>
    <property type="match status" value="3"/>
</dbReference>
<reference evidence="13 14" key="1">
    <citation type="submission" date="2024-01" db="EMBL/GenBank/DDBJ databases">
        <title>The genome of the rayed Mediterranean limpet Patella caerulea (Linnaeus, 1758).</title>
        <authorList>
            <person name="Anh-Thu Weber A."/>
            <person name="Halstead-Nussloch G."/>
        </authorList>
    </citation>
    <scope>NUCLEOTIDE SEQUENCE [LARGE SCALE GENOMIC DNA]</scope>
    <source>
        <strain evidence="13">AATW-2023a</strain>
        <tissue evidence="13">Whole specimen</tissue>
    </source>
</reference>
<dbReference type="FunFam" id="3.40.630.10:FF:000020">
    <property type="entry name" value="Carboxypeptidase D"/>
    <property type="match status" value="2"/>
</dbReference>
<dbReference type="InterPro" id="IPR000834">
    <property type="entry name" value="Peptidase_M14"/>
</dbReference>
<gene>
    <name evidence="13" type="ORF">SNE40_003744</name>
</gene>
<feature type="active site" description="Proton donor/acceptor" evidence="9">
    <location>
        <position position="739"/>
    </location>
</feature>
<evidence type="ECO:0000313" key="13">
    <source>
        <dbReference type="EMBL" id="KAK6192241.1"/>
    </source>
</evidence>
<keyword evidence="11" id="KW-1133">Transmembrane helix</keyword>
<keyword evidence="8" id="KW-0325">Glycoprotein</keyword>
<name>A0AAN8K8H4_PATCE</name>
<comment type="caution">
    <text evidence="13">The sequence shown here is derived from an EMBL/GenBank/DDBJ whole genome shotgun (WGS) entry which is preliminary data.</text>
</comment>
<dbReference type="SMART" id="SM00631">
    <property type="entry name" value="Zn_pept"/>
    <property type="match status" value="3"/>
</dbReference>
<dbReference type="Proteomes" id="UP001347796">
    <property type="component" value="Unassembled WGS sequence"/>
</dbReference>
<dbReference type="GO" id="GO:0016485">
    <property type="term" value="P:protein processing"/>
    <property type="evidence" value="ECO:0007669"/>
    <property type="project" value="TreeGrafter"/>
</dbReference>
<evidence type="ECO:0000256" key="6">
    <source>
        <dbReference type="ARBA" id="ARBA00022801"/>
    </source>
</evidence>
<keyword evidence="3" id="KW-0121">Carboxypeptidase</keyword>
<dbReference type="PRINTS" id="PR00765">
    <property type="entry name" value="CRBOXYPTASEA"/>
</dbReference>
<proteinExistence type="inferred from homology"/>
<evidence type="ECO:0000256" key="11">
    <source>
        <dbReference type="SAM" id="Phobius"/>
    </source>
</evidence>
<evidence type="ECO:0000256" key="9">
    <source>
        <dbReference type="PROSITE-ProRule" id="PRU01379"/>
    </source>
</evidence>
<dbReference type="CDD" id="cd03868">
    <property type="entry name" value="M14_CPD_I"/>
    <property type="match status" value="1"/>
</dbReference>
<evidence type="ECO:0000256" key="3">
    <source>
        <dbReference type="ARBA" id="ARBA00022645"/>
    </source>
</evidence>
<protein>
    <recommendedName>
        <fullName evidence="12">Peptidase M14 domain-containing protein</fullName>
    </recommendedName>
</protein>
<organism evidence="13 14">
    <name type="scientific">Patella caerulea</name>
    <name type="common">Rayed Mediterranean limpet</name>
    <dbReference type="NCBI Taxonomy" id="87958"/>
    <lineage>
        <taxon>Eukaryota</taxon>
        <taxon>Metazoa</taxon>
        <taxon>Spiralia</taxon>
        <taxon>Lophotrochozoa</taxon>
        <taxon>Mollusca</taxon>
        <taxon>Gastropoda</taxon>
        <taxon>Patellogastropoda</taxon>
        <taxon>Patelloidea</taxon>
        <taxon>Patellidae</taxon>
        <taxon>Patella</taxon>
    </lineage>
</organism>
<feature type="transmembrane region" description="Helical" evidence="11">
    <location>
        <begin position="1587"/>
        <end position="1609"/>
    </location>
</feature>
<feature type="active site" description="Proton donor/acceptor" evidence="9">
    <location>
        <position position="304"/>
    </location>
</feature>
<keyword evidence="4" id="KW-0645">Protease</keyword>
<dbReference type="Gene3D" id="2.60.40.1120">
    <property type="entry name" value="Carboxypeptidase-like, regulatory domain"/>
    <property type="match status" value="4"/>
</dbReference>
<comment type="cofactor">
    <cofactor evidence="1">
        <name>Zn(2+)</name>
        <dbReference type="ChEBI" id="CHEBI:29105"/>
    </cofactor>
</comment>
<comment type="similarity">
    <text evidence="2 9">Belongs to the peptidase M14 family.</text>
</comment>
<dbReference type="GO" id="GO:0005615">
    <property type="term" value="C:extracellular space"/>
    <property type="evidence" value="ECO:0007669"/>
    <property type="project" value="TreeGrafter"/>
</dbReference>
<sequence>MATNNTDVMKFIVKMNIFFTFTVLFLPCIICLSPASNDLPIDTSFYHNYDQLTTFMHRMVERFPSFAKLHNIGTSVENRTLWAIQITQNVKSDNAIKPMVKYIGNMHGNEVISRQILIYLAEYLLEEYVNNNRVKKIVDTTNIFIMPTMNPDGFEKATINDCTGLDGRPNANNVDLNRNFPDQFTGPPKDGTQPETQAIIDWIESNPFVLSINLHGGSVVASYPFDDSKNHAETDFYSGAPDDKVFRLLAHTYAQNHLTMSNGNLCEGDNFKDGITNGAHWYDVPGGMEDYNYLHSNCFEITVELSCCKYPPVDRLPIEWKNNRESLLAYLEMVNIGVHGFIVDEVSTVGVEEAVIVVEGINHNITSTKHGAYWRLLAPDVYNITVYAPGYDPVYKRDVRIPEGPGLNLNFTLHKTSNTNQSEPPTTASGTKTTTKKSEIPFLMNEEESLDHLVEHVNKLHDYQHREKTSFIEPTNLRYHHYDDMANFMADFATRYSHIARVYSVGESVLKRHLLVMEISDNPTINEPGEPKFKYIGNMHGNEVVGREMLLSLIQLLCENYGKDEFLTLMVNFTSIHIMPTMNPDGFEIANEGDAQSVYGRTNKNNIDLNRNFPDQFQQTILNKVQQPETLAVMKWVKSLPFVLSANLHGGSLVANYPWDNSKSGFTSYSKCPDDEVFKRLSESYSLAHSTMHSGHPCPQMSGEYFKDGITNGAHWYSVAGGMQDWNYVNTNCFEITIELGCYKYPYARDLPAYWAANKFALLVYMGQVHKGVRGFVVDKDTGFGIVNASITVQGIDHVIYTAKDGDYWRLLVPGNHIITVTHPRYESQNIVVKVTNGAAVVVNFTLSQGKHHSWSVNSDFDIKENMESTKYLTLVKIEEESKKLASLNPGFVKYESLAMTRKGVSMSMIHLSKSLDVHDDHKPHILLIGGMNGDDSVGGEMLMRLVRHLVAGTSHQHPDCVKIIEETHLHIIPVLNIEGMSKAVPGDCSGDNYTGKSFTDLVQSKDLVIAALLNQVGIHRFKLVLTVQGGGLNILIPRNRMNEDTGETVTEDDDVFQVLGRSFGDFYPSMYDQASCEGAGLHGIVHAADTPKPSHVLMDLLYDEYQSHMLCASISCCKYPTPAELPKLWMNTMQSFKNFLLQSTQGGHGVVLNKSGQPISEAVLQVDNKIKKWNVSTDGAFYLLLTEGYHTLEASSKGYQSLSRKVMIRKQAAVEVNFTLQHEKDRLDYHGYKELKERLTNLSQQYSDLVKLHKLGSSAEGRDILMMDVGVKTSDHAVPHVLLLGNCHGNEIIGRELLLQLVESLVTGYRSDDSVTELLDTTSIHIIPTLNPDGGEKAEPGKCDKLSENNITFLESAKSPEVTSLLDWLSGRQIAASFIVRGGQQVVAYPQSSSGDDETRGQQLALVYANHHPLMINAKTGCDVNKDKFIAGTAEASKIQSQNDSALNYLFNVKKIPSINIYTSCCSSPPADQLLTLWQQNKKSLISVLQEVHRGISGSVEDKKTHRPFSNSTVTIESDQLTQQVNVDNNGHFFIYLPPGVYRVTSLVDGYKKQVKNIELGKNMAPLTSSIKLDVEKKQSLATSPFLVVVAFSSLVLMVVVIVTVFICKKYQRKPVYQKLGFRPAHDDEDEDIYREYGSKSKLIKTKEYHDYSSDEEHDLYVQDFLRNSRS</sequence>
<feature type="domain" description="Peptidase M14" evidence="12">
    <location>
        <begin position="478"/>
        <end position="769"/>
    </location>
</feature>
<keyword evidence="5" id="KW-0479">Metal-binding</keyword>
<evidence type="ECO:0000256" key="5">
    <source>
        <dbReference type="ARBA" id="ARBA00022723"/>
    </source>
</evidence>
<feature type="compositionally biased region" description="Polar residues" evidence="10">
    <location>
        <begin position="414"/>
        <end position="425"/>
    </location>
</feature>
<dbReference type="Gene3D" id="3.40.630.10">
    <property type="entry name" value="Zn peptidases"/>
    <property type="match status" value="4"/>
</dbReference>
<comment type="caution">
    <text evidence="9">Lacks conserved residue(s) required for the propagation of feature annotation.</text>
</comment>
<dbReference type="InterPro" id="IPR050753">
    <property type="entry name" value="Peptidase_M14_domain"/>
</dbReference>
<keyword evidence="11" id="KW-0472">Membrane</keyword>
<dbReference type="InterPro" id="IPR057246">
    <property type="entry name" value="CARBOXYPEPT_ZN_1"/>
</dbReference>
<dbReference type="PROSITE" id="PS00133">
    <property type="entry name" value="CARBOXYPEPT_ZN_2"/>
    <property type="match status" value="2"/>
</dbReference>
<dbReference type="CDD" id="cd03858">
    <property type="entry name" value="M14_CP_N-E_like"/>
    <property type="match status" value="1"/>
</dbReference>